<dbReference type="InterPro" id="IPR000192">
    <property type="entry name" value="Aminotrans_V_dom"/>
</dbReference>
<keyword evidence="3" id="KW-0808">Transferase</keyword>
<proteinExistence type="inferred from homology"/>
<dbReference type="RefSeq" id="WP_216549919.1">
    <property type="nucleotide sequence ID" value="NZ_JAHLQO010000006.1"/>
</dbReference>
<evidence type="ECO:0000256" key="4">
    <source>
        <dbReference type="ARBA" id="ARBA00022898"/>
    </source>
</evidence>
<protein>
    <submittedName>
        <fullName evidence="7">Cysteine desulfurase</fullName>
    </submittedName>
</protein>
<comment type="catalytic activity">
    <reaction evidence="5">
        <text>(sulfur carrier)-H + L-cysteine = (sulfur carrier)-SH + L-alanine</text>
        <dbReference type="Rhea" id="RHEA:43892"/>
        <dbReference type="Rhea" id="RHEA-COMP:14737"/>
        <dbReference type="Rhea" id="RHEA-COMP:14739"/>
        <dbReference type="ChEBI" id="CHEBI:29917"/>
        <dbReference type="ChEBI" id="CHEBI:35235"/>
        <dbReference type="ChEBI" id="CHEBI:57972"/>
        <dbReference type="ChEBI" id="CHEBI:64428"/>
        <dbReference type="EC" id="2.8.1.7"/>
    </reaction>
</comment>
<dbReference type="NCBIfam" id="TIGR01979">
    <property type="entry name" value="sufS"/>
    <property type="match status" value="1"/>
</dbReference>
<dbReference type="InterPro" id="IPR010970">
    <property type="entry name" value="Cys_dSase_SufS"/>
</dbReference>
<evidence type="ECO:0000256" key="1">
    <source>
        <dbReference type="ARBA" id="ARBA00001933"/>
    </source>
</evidence>
<evidence type="ECO:0000256" key="2">
    <source>
        <dbReference type="ARBA" id="ARBA00010447"/>
    </source>
</evidence>
<gene>
    <name evidence="7" type="ORF">KQI68_09685</name>
</gene>
<keyword evidence="8" id="KW-1185">Reference proteome</keyword>
<comment type="cofactor">
    <cofactor evidence="1">
        <name>pyridoxal 5'-phosphate</name>
        <dbReference type="ChEBI" id="CHEBI:597326"/>
    </cofactor>
</comment>
<comment type="similarity">
    <text evidence="2">Belongs to the class-V pyridoxal-phosphate-dependent aminotransferase family. Csd subfamily.</text>
</comment>
<name>A0ABS6FIV2_9FIRM</name>
<evidence type="ECO:0000313" key="7">
    <source>
        <dbReference type="EMBL" id="MBU5670100.1"/>
    </source>
</evidence>
<dbReference type="InterPro" id="IPR016454">
    <property type="entry name" value="Cysteine_dSase"/>
</dbReference>
<dbReference type="PROSITE" id="PS00595">
    <property type="entry name" value="AA_TRANSFER_CLASS_5"/>
    <property type="match status" value="1"/>
</dbReference>
<feature type="domain" description="Aminotransferase class V" evidence="6">
    <location>
        <begin position="27"/>
        <end position="398"/>
    </location>
</feature>
<evidence type="ECO:0000259" key="6">
    <source>
        <dbReference type="Pfam" id="PF00266"/>
    </source>
</evidence>
<dbReference type="CDD" id="cd06453">
    <property type="entry name" value="SufS_like"/>
    <property type="match status" value="1"/>
</dbReference>
<dbReference type="EMBL" id="JAHLQO010000006">
    <property type="protein sequence ID" value="MBU5670100.1"/>
    <property type="molecule type" value="Genomic_DNA"/>
</dbReference>
<organism evidence="7 8">
    <name type="scientific">Peptoniphilus ovalis</name>
    <dbReference type="NCBI Taxonomy" id="2841503"/>
    <lineage>
        <taxon>Bacteria</taxon>
        <taxon>Bacillati</taxon>
        <taxon>Bacillota</taxon>
        <taxon>Tissierellia</taxon>
        <taxon>Tissierellales</taxon>
        <taxon>Peptoniphilaceae</taxon>
        <taxon>Peptoniphilus</taxon>
    </lineage>
</organism>
<dbReference type="PANTHER" id="PTHR43586">
    <property type="entry name" value="CYSTEINE DESULFURASE"/>
    <property type="match status" value="1"/>
</dbReference>
<evidence type="ECO:0000313" key="8">
    <source>
        <dbReference type="Proteomes" id="UP000783742"/>
    </source>
</evidence>
<dbReference type="PANTHER" id="PTHR43586:SF8">
    <property type="entry name" value="CYSTEINE DESULFURASE 1, CHLOROPLASTIC"/>
    <property type="match status" value="1"/>
</dbReference>
<sequence>MFTKEEIKNIRSEFPYLNIKPNGKEIIYFDNGATTQKPREIIDNIVKYYEGENGNPHRGAHYLAMKSTEVYENAREKVKDFIGAEKSSEVIFLRNATEALNLVAYSYGRNELKEGDEILISILEHHSNIVPWQEVCKKTGAVLKYVYVDENMQIPFSEFEEKITEKTKIVSITGASNVVGTYPDIEKIVKYTRENSNAIFILDGAQYVPHKKVNVKELDVDFMAFSGHKMYSAMGIGVLYGKEKLLNKIEPFLSGGDMIEYVYEDHTTFLDAPQRFEAGTVNVEGAVNLAAAIDYINKYGMEKIEEYEKYLTDYCYEKLSKLDYIKVYTTNSKDRAPVISFNFNEAHPHDVASILDTFGIAIRSGHHCAQPLHRFLGSNFSCRASFGIYNTVEEIDYFVEHLEDVREVLGIGSK</sequence>
<comment type="caution">
    <text evidence="7">The sequence shown here is derived from an EMBL/GenBank/DDBJ whole genome shotgun (WGS) entry which is preliminary data.</text>
</comment>
<dbReference type="Proteomes" id="UP000783742">
    <property type="component" value="Unassembled WGS sequence"/>
</dbReference>
<dbReference type="Pfam" id="PF00266">
    <property type="entry name" value="Aminotran_5"/>
    <property type="match status" value="1"/>
</dbReference>
<reference evidence="7 8" key="1">
    <citation type="submission" date="2021-06" db="EMBL/GenBank/DDBJ databases">
        <authorList>
            <person name="Sun Q."/>
            <person name="Li D."/>
        </authorList>
    </citation>
    <scope>NUCLEOTIDE SEQUENCE [LARGE SCALE GENOMIC DNA]</scope>
    <source>
        <strain evidence="7 8">MSJ-1</strain>
    </source>
</reference>
<keyword evidence="4" id="KW-0663">Pyridoxal phosphate</keyword>
<evidence type="ECO:0000256" key="5">
    <source>
        <dbReference type="ARBA" id="ARBA00050776"/>
    </source>
</evidence>
<evidence type="ECO:0000256" key="3">
    <source>
        <dbReference type="ARBA" id="ARBA00022679"/>
    </source>
</evidence>
<accession>A0ABS6FIV2</accession>
<dbReference type="InterPro" id="IPR020578">
    <property type="entry name" value="Aminotrans_V_PyrdxlP_BS"/>
</dbReference>
<dbReference type="PIRSF" id="PIRSF005572">
    <property type="entry name" value="NifS"/>
    <property type="match status" value="1"/>
</dbReference>